<dbReference type="GO" id="GO:0005840">
    <property type="term" value="C:ribosome"/>
    <property type="evidence" value="ECO:0007669"/>
    <property type="project" value="UniProtKB-KW"/>
</dbReference>
<keyword evidence="1" id="KW-0862">Zinc</keyword>
<evidence type="ECO:0000256" key="1">
    <source>
        <dbReference type="ARBA" id="ARBA00022833"/>
    </source>
</evidence>
<protein>
    <submittedName>
        <fullName evidence="6">Ribosomal protein S27AE</fullName>
    </submittedName>
</protein>
<evidence type="ECO:0000259" key="5">
    <source>
        <dbReference type="SMART" id="SM01402"/>
    </source>
</evidence>
<dbReference type="AlphaFoldDB" id="A0A075H230"/>
<dbReference type="GO" id="GO:0006412">
    <property type="term" value="P:translation"/>
    <property type="evidence" value="ECO:0007669"/>
    <property type="project" value="InterPro"/>
</dbReference>
<evidence type="ECO:0000256" key="4">
    <source>
        <dbReference type="SAM" id="MobiDB-lite"/>
    </source>
</evidence>
<feature type="domain" description="Small ribosomal subunit protein eS31" evidence="5">
    <location>
        <begin position="2"/>
        <end position="32"/>
    </location>
</feature>
<dbReference type="GO" id="GO:1990904">
    <property type="term" value="C:ribonucleoprotein complex"/>
    <property type="evidence" value="ECO:0007669"/>
    <property type="project" value="UniProtKB-KW"/>
</dbReference>
<dbReference type="Gene3D" id="6.20.50.180">
    <property type="match status" value="1"/>
</dbReference>
<accession>A0A075H230</accession>
<sequence>MIRKNETCPKCGPGVFLANHPDRKSCGRCGYNPTVIAPPATGDAEVAPEAVVEEVAAEAPAEEAPAEEATETSEEE</sequence>
<dbReference type="Pfam" id="PF01599">
    <property type="entry name" value="Ribosomal_S27"/>
    <property type="match status" value="1"/>
</dbReference>
<feature type="region of interest" description="Disordered" evidence="4">
    <location>
        <begin position="57"/>
        <end position="76"/>
    </location>
</feature>
<evidence type="ECO:0000256" key="3">
    <source>
        <dbReference type="ARBA" id="ARBA00023274"/>
    </source>
</evidence>
<dbReference type="SUPFAM" id="SSF57829">
    <property type="entry name" value="Zn-binding ribosomal proteins"/>
    <property type="match status" value="1"/>
</dbReference>
<organism evidence="6">
    <name type="scientific">uncultured marine group II/III euryarchaeote KM3_44_G05</name>
    <dbReference type="NCBI Taxonomy" id="1456448"/>
    <lineage>
        <taxon>Archaea</taxon>
        <taxon>Methanobacteriati</taxon>
        <taxon>Methanobacteriota</taxon>
        <taxon>environmental samples</taxon>
    </lineage>
</organism>
<dbReference type="EMBL" id="KF900884">
    <property type="protein sequence ID" value="AIF10184.1"/>
    <property type="molecule type" value="Genomic_DNA"/>
</dbReference>
<proteinExistence type="predicted"/>
<name>A0A075H230_9EURY</name>
<dbReference type="InterPro" id="IPR002906">
    <property type="entry name" value="Ribosomal_eS31"/>
</dbReference>
<keyword evidence="3" id="KW-0687">Ribonucleoprotein</keyword>
<evidence type="ECO:0000313" key="6">
    <source>
        <dbReference type="EMBL" id="AIF10184.1"/>
    </source>
</evidence>
<dbReference type="GO" id="GO:0003735">
    <property type="term" value="F:structural constituent of ribosome"/>
    <property type="evidence" value="ECO:0007669"/>
    <property type="project" value="InterPro"/>
</dbReference>
<keyword evidence="2 6" id="KW-0689">Ribosomal protein</keyword>
<dbReference type="InterPro" id="IPR011332">
    <property type="entry name" value="Ribosomal_zn-bd"/>
</dbReference>
<reference evidence="6" key="1">
    <citation type="journal article" date="2014" name="Genome Biol. Evol.">
        <title>Pangenome evidence for extensive interdomain horizontal transfer affecting lineage core and shell genes in uncultured planktonic thaumarchaeota and euryarchaeota.</title>
        <authorList>
            <person name="Deschamps P."/>
            <person name="Zivanovic Y."/>
            <person name="Moreira D."/>
            <person name="Rodriguez-Valera F."/>
            <person name="Lopez-Garcia P."/>
        </authorList>
    </citation>
    <scope>NUCLEOTIDE SEQUENCE</scope>
</reference>
<evidence type="ECO:0000256" key="2">
    <source>
        <dbReference type="ARBA" id="ARBA00022980"/>
    </source>
</evidence>
<dbReference type="SMART" id="SM01402">
    <property type="entry name" value="Ribosomal_S27"/>
    <property type="match status" value="1"/>
</dbReference>